<evidence type="ECO:0000256" key="4">
    <source>
        <dbReference type="SAM" id="MobiDB-lite"/>
    </source>
</evidence>
<feature type="compositionally biased region" description="Basic residues" evidence="4">
    <location>
        <begin position="147"/>
        <end position="162"/>
    </location>
</feature>
<evidence type="ECO:0000313" key="5">
    <source>
        <dbReference type="EMBL" id="SDM51667.1"/>
    </source>
</evidence>
<name>A0A1G9TVF9_9ACTN</name>
<dbReference type="EMBL" id="FNHI01000009">
    <property type="protein sequence ID" value="SDM51667.1"/>
    <property type="molecule type" value="Genomic_DNA"/>
</dbReference>
<accession>A0A1G9TVF9</accession>
<evidence type="ECO:0000256" key="3">
    <source>
        <dbReference type="ARBA" id="ARBA00035646"/>
    </source>
</evidence>
<comment type="similarity">
    <text evidence="3">Belongs to the gas vesicle GvpA family.</text>
</comment>
<dbReference type="GO" id="GO:0031411">
    <property type="term" value="C:gas vesicle"/>
    <property type="evidence" value="ECO:0007669"/>
    <property type="project" value="UniProtKB-SubCell"/>
</dbReference>
<dbReference type="Proteomes" id="UP000199063">
    <property type="component" value="Unassembled WGS sequence"/>
</dbReference>
<dbReference type="PANTHER" id="PTHR35344">
    <property type="entry name" value="GAS VESICLE STRUCTURAL PROTEIN 2-RELATED"/>
    <property type="match status" value="1"/>
</dbReference>
<dbReference type="InterPro" id="IPR018493">
    <property type="entry name" value="GvpA-like_CS"/>
</dbReference>
<keyword evidence="6" id="KW-1185">Reference proteome</keyword>
<dbReference type="GO" id="GO:0012506">
    <property type="term" value="C:vesicle membrane"/>
    <property type="evidence" value="ECO:0007669"/>
    <property type="project" value="InterPro"/>
</dbReference>
<organism evidence="5 6">
    <name type="scientific">Streptomyces wuyuanensis</name>
    <dbReference type="NCBI Taxonomy" id="1196353"/>
    <lineage>
        <taxon>Bacteria</taxon>
        <taxon>Bacillati</taxon>
        <taxon>Actinomycetota</taxon>
        <taxon>Actinomycetes</taxon>
        <taxon>Kitasatosporales</taxon>
        <taxon>Streptomycetaceae</taxon>
        <taxon>Streptomyces</taxon>
    </lineage>
</organism>
<dbReference type="STRING" id="1196353.SAMN05444921_109137"/>
<comment type="subcellular location">
    <subcellularLocation>
        <location evidence="2">Gas vesicle</location>
    </subcellularLocation>
</comment>
<dbReference type="AlphaFoldDB" id="A0A1G9TVF9"/>
<evidence type="ECO:0000256" key="1">
    <source>
        <dbReference type="ARBA" id="ARBA00022987"/>
    </source>
</evidence>
<dbReference type="PROSITE" id="PS00234">
    <property type="entry name" value="GAS_VESICLE_A_1"/>
    <property type="match status" value="1"/>
</dbReference>
<gene>
    <name evidence="5" type="ORF">SAMN05444921_109137</name>
</gene>
<evidence type="ECO:0000256" key="2">
    <source>
        <dbReference type="ARBA" id="ARBA00035108"/>
    </source>
</evidence>
<feature type="compositionally biased region" description="Basic and acidic residues" evidence="4">
    <location>
        <begin position="136"/>
        <end position="146"/>
    </location>
</feature>
<sequence length="162" mass="18039">MSDPLAGRMGNYPSRAAPYGQNSTSNLADILERVLDKGIVIAGDIQINLLDIELLTIKLRLLVASVDKAKEMGIDWWEHDPALSSRARGGERSLAEENRRLRAEVEALRRGEALPEDGRRQVASRAEEEPAEPESAEERTAGEKRPRQSRPARRSTGKTRDE</sequence>
<dbReference type="InterPro" id="IPR000638">
    <property type="entry name" value="Gas-vesicle_GvpA-like"/>
</dbReference>
<feature type="compositionally biased region" description="Basic and acidic residues" evidence="4">
    <location>
        <begin position="108"/>
        <end position="128"/>
    </location>
</feature>
<dbReference type="PANTHER" id="PTHR35344:SF4">
    <property type="entry name" value="GAS VESICLE PROTEIN A1"/>
    <property type="match status" value="1"/>
</dbReference>
<reference evidence="6" key="1">
    <citation type="submission" date="2016-10" db="EMBL/GenBank/DDBJ databases">
        <authorList>
            <person name="Varghese N."/>
            <person name="Submissions S."/>
        </authorList>
    </citation>
    <scope>NUCLEOTIDE SEQUENCE [LARGE SCALE GENOMIC DNA]</scope>
    <source>
        <strain evidence="6">CGMCC 4.7042</strain>
    </source>
</reference>
<dbReference type="GO" id="GO:0005198">
    <property type="term" value="F:structural molecule activity"/>
    <property type="evidence" value="ECO:0007669"/>
    <property type="project" value="InterPro"/>
</dbReference>
<dbReference type="InterPro" id="IPR050530">
    <property type="entry name" value="GvpA"/>
</dbReference>
<feature type="region of interest" description="Disordered" evidence="4">
    <location>
        <begin position="108"/>
        <end position="162"/>
    </location>
</feature>
<proteinExistence type="inferred from homology"/>
<dbReference type="Pfam" id="PF00741">
    <property type="entry name" value="Gas_vesicle"/>
    <property type="match status" value="1"/>
</dbReference>
<keyword evidence="1" id="KW-0304">Gas vesicle</keyword>
<evidence type="ECO:0000313" key="6">
    <source>
        <dbReference type="Proteomes" id="UP000199063"/>
    </source>
</evidence>
<protein>
    <submittedName>
        <fullName evidence="5">Gas vesicle protein</fullName>
    </submittedName>
</protein>